<dbReference type="CDD" id="cd01948">
    <property type="entry name" value="EAL"/>
    <property type="match status" value="1"/>
</dbReference>
<feature type="domain" description="PAS" evidence="5">
    <location>
        <begin position="381"/>
        <end position="454"/>
    </location>
</feature>
<dbReference type="CDD" id="cd01949">
    <property type="entry name" value="GGDEF"/>
    <property type="match status" value="1"/>
</dbReference>
<evidence type="ECO:0000259" key="6">
    <source>
        <dbReference type="PROSITE" id="PS50839"/>
    </source>
</evidence>
<dbReference type="SUPFAM" id="SSF141868">
    <property type="entry name" value="EAL domain-like"/>
    <property type="match status" value="1"/>
</dbReference>
<dbReference type="InterPro" id="IPR000014">
    <property type="entry name" value="PAS"/>
</dbReference>
<dbReference type="PROSITE" id="PS50887">
    <property type="entry name" value="GGDEF"/>
    <property type="match status" value="1"/>
</dbReference>
<dbReference type="NCBIfam" id="TIGR00229">
    <property type="entry name" value="sensory_box"/>
    <property type="match status" value="1"/>
</dbReference>
<dbReference type="InterPro" id="IPR042240">
    <property type="entry name" value="CHASE_sf"/>
</dbReference>
<dbReference type="PANTHER" id="PTHR44757:SF2">
    <property type="entry name" value="BIOFILM ARCHITECTURE MAINTENANCE PROTEIN MBAA"/>
    <property type="match status" value="1"/>
</dbReference>
<comment type="subcellular location">
    <subcellularLocation>
        <location evidence="1">Membrane</location>
    </subcellularLocation>
</comment>
<dbReference type="Pfam" id="PF03924">
    <property type="entry name" value="CHASE"/>
    <property type="match status" value="1"/>
</dbReference>
<dbReference type="SMART" id="SM00267">
    <property type="entry name" value="GGDEF"/>
    <property type="match status" value="1"/>
</dbReference>
<name>A0ABT2A4U7_9BURK</name>
<dbReference type="InterPro" id="IPR006189">
    <property type="entry name" value="CHASE_dom"/>
</dbReference>
<dbReference type="Gene3D" id="3.20.20.450">
    <property type="entry name" value="EAL domain"/>
    <property type="match status" value="1"/>
</dbReference>
<keyword evidence="10" id="KW-1185">Reference proteome</keyword>
<accession>A0ABT2A4U7</accession>
<dbReference type="RefSeq" id="WP_258844980.1">
    <property type="nucleotide sequence ID" value="NZ_JANUGX010000007.1"/>
</dbReference>
<dbReference type="Gene3D" id="3.30.450.350">
    <property type="entry name" value="CHASE domain"/>
    <property type="match status" value="1"/>
</dbReference>
<dbReference type="InterPro" id="IPR052155">
    <property type="entry name" value="Biofilm_reg_signaling"/>
</dbReference>
<gene>
    <name evidence="9" type="ORF">NX782_08340</name>
</gene>
<dbReference type="PANTHER" id="PTHR44757">
    <property type="entry name" value="DIGUANYLATE CYCLASE DGCP"/>
    <property type="match status" value="1"/>
</dbReference>
<dbReference type="SMART" id="SM00091">
    <property type="entry name" value="PAS"/>
    <property type="match status" value="1"/>
</dbReference>
<dbReference type="InterPro" id="IPR035965">
    <property type="entry name" value="PAS-like_dom_sf"/>
</dbReference>
<evidence type="ECO:0000259" key="5">
    <source>
        <dbReference type="PROSITE" id="PS50112"/>
    </source>
</evidence>
<evidence type="ECO:0000256" key="2">
    <source>
        <dbReference type="ARBA" id="ARBA00022692"/>
    </source>
</evidence>
<dbReference type="NCBIfam" id="TIGR00254">
    <property type="entry name" value="GGDEF"/>
    <property type="match status" value="1"/>
</dbReference>
<keyword evidence="2" id="KW-0812">Transmembrane</keyword>
<evidence type="ECO:0000259" key="7">
    <source>
        <dbReference type="PROSITE" id="PS50883"/>
    </source>
</evidence>
<evidence type="ECO:0000313" key="10">
    <source>
        <dbReference type="Proteomes" id="UP001205560"/>
    </source>
</evidence>
<dbReference type="Gene3D" id="3.30.450.20">
    <property type="entry name" value="PAS domain"/>
    <property type="match status" value="1"/>
</dbReference>
<keyword evidence="4" id="KW-0472">Membrane</keyword>
<protein>
    <submittedName>
        <fullName evidence="9">EAL domain-containing protein</fullName>
    </submittedName>
</protein>
<sequence length="945" mass="102502">MSKWIARIGRVRLRPHDIAAALTLLGGVVIAFALASGLHEADSERARGEFLQRAETNYAAVANSFGDVLVVLQASNSLFEAIGKVDRAQFGAFVLPLMQSHPYLDAVVFHRLVEGAGRGSYEAEQARARPGFRIQARTPDGVAPAPQRDRYLVAEYVEPMNGNAGLLGFDALSFAPEARAFEQAVESGRPAASRLLPLLQQAVQAQPQAQRQALGVVMVMPVYRGGVVPLDAAARRAAVLGDTAVVLDVGELVGHTLAGARLLGRAGIAIELSGLGEQGMRTAYRWDSMGWRAVPAWRGWLGEQTFSVQYPFEAAGQRWNLRLAARSTDLGGGVAPLAVLVLGCLASFALAAWVRVRSLRAGHVEALVERRTADLEQALTQTNLYLRAIEASANVVMLVDARRPGYPIEYVNPAFERMRGYGAAEAVGRRLFDVAEREPDKAAVAELLQAMRERREGHATMRLRCKSGNELYADVYVAPVWEGEDTPGHFVITQYDVSTAKRYEAELEVRARYDTLTGLANRALLQDRIEAAIALAGPNDAVWVAALDLDHFKYVNDTLGHGAGDEMLKAVASRILATVGRADTVARTGGDEFVLVLPGRADESEAAATVQAVLLALAAPLSLHGQELVMTGSAGLAAWPADGLDGPTLIQHAEVAMYRAKDLGRNAVQFYTPAMNARARERMALEGALRSALTQGEFELHYQPQVDLESGAVVGLEALIRWRHPSLGLVRPDRFIHLAEETGLIVPIGAWVLRTACRQSCEWQHAGLGPLRIAVNLSARQFAQPGLARDIQRVLDETGLAPTCLEIELTESLVMEDVEGAIRTMGELKLMGVKLSIDDFGTGYSSLSYLRRFPVDVLKIDRSFVRDIPGSEDDAAMVSAIIELARGLRMRVIAEGVETEAQLDYLKRRGCDEVQGHVYAQAASRADVEALLRTGRHVKPQTVSA</sequence>
<proteinExistence type="predicted"/>
<evidence type="ECO:0000256" key="1">
    <source>
        <dbReference type="ARBA" id="ARBA00004370"/>
    </source>
</evidence>
<keyword evidence="3" id="KW-1133">Transmembrane helix</keyword>
<evidence type="ECO:0000256" key="4">
    <source>
        <dbReference type="ARBA" id="ARBA00023136"/>
    </source>
</evidence>
<evidence type="ECO:0000313" key="9">
    <source>
        <dbReference type="EMBL" id="MCS0589214.1"/>
    </source>
</evidence>
<dbReference type="Pfam" id="PF13426">
    <property type="entry name" value="PAS_9"/>
    <property type="match status" value="1"/>
</dbReference>
<dbReference type="PROSITE" id="PS50839">
    <property type="entry name" value="CHASE"/>
    <property type="match status" value="1"/>
</dbReference>
<dbReference type="Gene3D" id="3.30.70.270">
    <property type="match status" value="1"/>
</dbReference>
<feature type="domain" description="GGDEF" evidence="8">
    <location>
        <begin position="540"/>
        <end position="673"/>
    </location>
</feature>
<dbReference type="SUPFAM" id="SSF55073">
    <property type="entry name" value="Nucleotide cyclase"/>
    <property type="match status" value="1"/>
</dbReference>
<dbReference type="SUPFAM" id="SSF55785">
    <property type="entry name" value="PYP-like sensor domain (PAS domain)"/>
    <property type="match status" value="1"/>
</dbReference>
<reference evidence="9 10" key="1">
    <citation type="submission" date="2022-08" db="EMBL/GenBank/DDBJ databases">
        <title>Reclassification of Massilia species as members of the genera Telluria, Duganella, Pseudoduganella, Mokoshia gen. nov. and Zemynaea gen. nov. using orthogonal and non-orthogonal genome-based approaches.</title>
        <authorList>
            <person name="Bowman J.P."/>
        </authorList>
    </citation>
    <scope>NUCLEOTIDE SEQUENCE [LARGE SCALE GENOMIC DNA]</scope>
    <source>
        <strain evidence="9 10">LMG 28164</strain>
    </source>
</reference>
<feature type="domain" description="CHASE" evidence="6">
    <location>
        <begin position="81"/>
        <end position="253"/>
    </location>
</feature>
<comment type="caution">
    <text evidence="9">The sequence shown here is derived from an EMBL/GenBank/DDBJ whole genome shotgun (WGS) entry which is preliminary data.</text>
</comment>
<evidence type="ECO:0000259" key="8">
    <source>
        <dbReference type="PROSITE" id="PS50887"/>
    </source>
</evidence>
<dbReference type="InterPro" id="IPR035919">
    <property type="entry name" value="EAL_sf"/>
</dbReference>
<organism evidence="9 10">
    <name type="scientific">Massilia norwichensis</name>
    <dbReference type="NCBI Taxonomy" id="1442366"/>
    <lineage>
        <taxon>Bacteria</taxon>
        <taxon>Pseudomonadati</taxon>
        <taxon>Pseudomonadota</taxon>
        <taxon>Betaproteobacteria</taxon>
        <taxon>Burkholderiales</taxon>
        <taxon>Oxalobacteraceae</taxon>
        <taxon>Telluria group</taxon>
        <taxon>Massilia</taxon>
    </lineage>
</organism>
<dbReference type="CDD" id="cd00130">
    <property type="entry name" value="PAS"/>
    <property type="match status" value="1"/>
</dbReference>
<dbReference type="InterPro" id="IPR043128">
    <property type="entry name" value="Rev_trsase/Diguanyl_cyclase"/>
</dbReference>
<dbReference type="InterPro" id="IPR000160">
    <property type="entry name" value="GGDEF_dom"/>
</dbReference>
<dbReference type="SMART" id="SM00052">
    <property type="entry name" value="EAL"/>
    <property type="match status" value="1"/>
</dbReference>
<evidence type="ECO:0000256" key="3">
    <source>
        <dbReference type="ARBA" id="ARBA00022989"/>
    </source>
</evidence>
<dbReference type="PROSITE" id="PS50883">
    <property type="entry name" value="EAL"/>
    <property type="match status" value="1"/>
</dbReference>
<dbReference type="Pfam" id="PF00990">
    <property type="entry name" value="GGDEF"/>
    <property type="match status" value="1"/>
</dbReference>
<dbReference type="PROSITE" id="PS50112">
    <property type="entry name" value="PAS"/>
    <property type="match status" value="1"/>
</dbReference>
<dbReference type="SMART" id="SM01079">
    <property type="entry name" value="CHASE"/>
    <property type="match status" value="1"/>
</dbReference>
<dbReference type="EMBL" id="JANUGX010000007">
    <property type="protein sequence ID" value="MCS0589214.1"/>
    <property type="molecule type" value="Genomic_DNA"/>
</dbReference>
<feature type="domain" description="EAL" evidence="7">
    <location>
        <begin position="682"/>
        <end position="936"/>
    </location>
</feature>
<dbReference type="Pfam" id="PF00563">
    <property type="entry name" value="EAL"/>
    <property type="match status" value="1"/>
</dbReference>
<dbReference type="InterPro" id="IPR029787">
    <property type="entry name" value="Nucleotide_cyclase"/>
</dbReference>
<dbReference type="Proteomes" id="UP001205560">
    <property type="component" value="Unassembled WGS sequence"/>
</dbReference>
<dbReference type="InterPro" id="IPR001633">
    <property type="entry name" value="EAL_dom"/>
</dbReference>